<dbReference type="Proteomes" id="UP001054821">
    <property type="component" value="Chromosome 1"/>
</dbReference>
<gene>
    <name evidence="2" type="ORF">L3X38_007899</name>
</gene>
<comment type="subcellular location">
    <subcellularLocation>
        <location evidence="1">Nucleus</location>
    </subcellularLocation>
</comment>
<proteinExistence type="inferred from homology"/>
<evidence type="ECO:0000256" key="1">
    <source>
        <dbReference type="RuleBase" id="RU367018"/>
    </source>
</evidence>
<keyword evidence="1" id="KW-0539">Nucleus</keyword>
<dbReference type="EMBL" id="JAJFAZ020000001">
    <property type="protein sequence ID" value="KAI5355004.1"/>
    <property type="molecule type" value="Genomic_DNA"/>
</dbReference>
<protein>
    <recommendedName>
        <fullName evidence="1">Protein FAR1-RELATED SEQUENCE</fullName>
    </recommendedName>
</protein>
<dbReference type="GO" id="GO:0006355">
    <property type="term" value="P:regulation of DNA-templated transcription"/>
    <property type="evidence" value="ECO:0007669"/>
    <property type="project" value="UniProtKB-UniRule"/>
</dbReference>
<dbReference type="AlphaFoldDB" id="A0AAD4ZVK6"/>
<evidence type="ECO:0000313" key="3">
    <source>
        <dbReference type="Proteomes" id="UP001054821"/>
    </source>
</evidence>
<keyword evidence="3" id="KW-1185">Reference proteome</keyword>
<comment type="caution">
    <text evidence="2">The sequence shown here is derived from an EMBL/GenBank/DDBJ whole genome shotgun (WGS) entry which is preliminary data.</text>
</comment>
<organism evidence="2 3">
    <name type="scientific">Prunus dulcis</name>
    <name type="common">Almond</name>
    <name type="synonym">Amygdalus dulcis</name>
    <dbReference type="NCBI Taxonomy" id="3755"/>
    <lineage>
        <taxon>Eukaryota</taxon>
        <taxon>Viridiplantae</taxon>
        <taxon>Streptophyta</taxon>
        <taxon>Embryophyta</taxon>
        <taxon>Tracheophyta</taxon>
        <taxon>Spermatophyta</taxon>
        <taxon>Magnoliopsida</taxon>
        <taxon>eudicotyledons</taxon>
        <taxon>Gunneridae</taxon>
        <taxon>Pentapetalae</taxon>
        <taxon>rosids</taxon>
        <taxon>fabids</taxon>
        <taxon>Rosales</taxon>
        <taxon>Rosaceae</taxon>
        <taxon>Amygdaloideae</taxon>
        <taxon>Amygdaleae</taxon>
        <taxon>Prunus</taxon>
    </lineage>
</organism>
<dbReference type="PANTHER" id="PTHR31669">
    <property type="entry name" value="PROTEIN FAR1-RELATED SEQUENCE 10-RELATED"/>
    <property type="match status" value="1"/>
</dbReference>
<comment type="similarity">
    <text evidence="1">Belongs to the FHY3/FAR1 family.</text>
</comment>
<keyword evidence="1" id="KW-0479">Metal-binding</keyword>
<dbReference type="PANTHER" id="PTHR31669:SF302">
    <property type="entry name" value="PROTEIN FAR1-RELATED SEQUENCE"/>
    <property type="match status" value="1"/>
</dbReference>
<accession>A0AAD4ZVK6</accession>
<comment type="function">
    <text evidence="1">Putative transcription activator involved in regulating light control of development.</text>
</comment>
<keyword evidence="1" id="KW-0863">Zinc-finger</keyword>
<name>A0AAD4ZVK6_PRUDU</name>
<sequence>MKKCTRSTYKIEEFEEKWKELMKECELANDDWLNSLYDIHSSWVPVYNRDIFHGNSEVKRVWARAIPRWVTHWEVASEFPETKPCGQRRGPKRTISCYGRADPGM</sequence>
<keyword evidence="1" id="KW-0862">Zinc</keyword>
<evidence type="ECO:0000313" key="2">
    <source>
        <dbReference type="EMBL" id="KAI5355004.1"/>
    </source>
</evidence>
<dbReference type="GO" id="GO:0008270">
    <property type="term" value="F:zinc ion binding"/>
    <property type="evidence" value="ECO:0007669"/>
    <property type="project" value="UniProtKB-UniRule"/>
</dbReference>
<dbReference type="InterPro" id="IPR031052">
    <property type="entry name" value="FHY3/FAR1"/>
</dbReference>
<reference evidence="2 3" key="1">
    <citation type="journal article" date="2022" name="G3 (Bethesda)">
        <title>Whole-genome sequence and methylome profiling of the almond [Prunus dulcis (Mill.) D.A. Webb] cultivar 'Nonpareil'.</title>
        <authorList>
            <person name="D'Amico-Willman K.M."/>
            <person name="Ouma W.Z."/>
            <person name="Meulia T."/>
            <person name="Sideli G.M."/>
            <person name="Gradziel T.M."/>
            <person name="Fresnedo-Ramirez J."/>
        </authorList>
    </citation>
    <scope>NUCLEOTIDE SEQUENCE [LARGE SCALE GENOMIC DNA]</scope>
    <source>
        <strain evidence="2">Clone GOH B32 T37-40</strain>
    </source>
</reference>
<dbReference type="GO" id="GO:0005634">
    <property type="term" value="C:nucleus"/>
    <property type="evidence" value="ECO:0007669"/>
    <property type="project" value="UniProtKB-SubCell"/>
</dbReference>